<evidence type="ECO:0000259" key="2">
    <source>
        <dbReference type="PROSITE" id="PS51084"/>
    </source>
</evidence>
<proteinExistence type="predicted"/>
<dbReference type="InterPro" id="IPR001310">
    <property type="entry name" value="Histidine_triad_HIT"/>
</dbReference>
<dbReference type="Proteomes" id="UP000588277">
    <property type="component" value="Unassembled WGS sequence"/>
</dbReference>
<dbReference type="Pfam" id="PF01230">
    <property type="entry name" value="HIT"/>
    <property type="match status" value="1"/>
</dbReference>
<dbReference type="GO" id="GO:0003824">
    <property type="term" value="F:catalytic activity"/>
    <property type="evidence" value="ECO:0007669"/>
    <property type="project" value="InterPro"/>
</dbReference>
<keyword evidence="4" id="KW-1185">Reference proteome</keyword>
<organism evidence="3 4">
    <name type="scientific">Bifidobacterium moraviense</name>
    <dbReference type="NCBI Taxonomy" id="2675323"/>
    <lineage>
        <taxon>Bacteria</taxon>
        <taxon>Bacillati</taxon>
        <taxon>Actinomycetota</taxon>
        <taxon>Actinomycetes</taxon>
        <taxon>Bifidobacteriales</taxon>
        <taxon>Bifidobacteriaceae</taxon>
        <taxon>Bifidobacterium</taxon>
    </lineage>
</organism>
<dbReference type="GO" id="GO:0009117">
    <property type="term" value="P:nucleotide metabolic process"/>
    <property type="evidence" value="ECO:0007669"/>
    <property type="project" value="TreeGrafter"/>
</dbReference>
<dbReference type="RefSeq" id="WP_169275880.1">
    <property type="nucleotide sequence ID" value="NZ_JAAIIH010000010.1"/>
</dbReference>
<evidence type="ECO:0000313" key="4">
    <source>
        <dbReference type="Proteomes" id="UP000588277"/>
    </source>
</evidence>
<evidence type="ECO:0000256" key="1">
    <source>
        <dbReference type="PROSITE-ProRule" id="PRU00464"/>
    </source>
</evidence>
<dbReference type="PROSITE" id="PS51084">
    <property type="entry name" value="HIT_2"/>
    <property type="match status" value="1"/>
</dbReference>
<comment type="caution">
    <text evidence="3">The sequence shown here is derived from an EMBL/GenBank/DDBJ whole genome shotgun (WGS) entry which is preliminary data.</text>
</comment>
<evidence type="ECO:0000313" key="3">
    <source>
        <dbReference type="EMBL" id="NMN00792.1"/>
    </source>
</evidence>
<dbReference type="AlphaFoldDB" id="A0A7Y0F2G7"/>
<reference evidence="3 4" key="1">
    <citation type="submission" date="2020-02" db="EMBL/GenBank/DDBJ databases">
        <title>Characterization of phylogenetic diversity of novel bifidobacterial species isolated in Czech ZOOs.</title>
        <authorList>
            <person name="Lugli G.A."/>
            <person name="Vera N.B."/>
            <person name="Ventura M."/>
        </authorList>
    </citation>
    <scope>NUCLEOTIDE SEQUENCE [LARGE SCALE GENOMIC DNA]</scope>
    <source>
        <strain evidence="3 4">DSM 109958</strain>
    </source>
</reference>
<name>A0A7Y0F2G7_9BIFI</name>
<sequence>MSEAEPCAYCDEGAPLDAFGIKITELPASKVVLFKEQSHPGRVIVASKYHVSEIVDLTPEQRAAFFADVERVAEAVHKLFNPDKVNYGAYGDTGHHLHFHLVPKYHDDPFEWGSTFAMNPDRKHLTDAEYDELVAKYREALA</sequence>
<feature type="domain" description="HIT" evidence="2">
    <location>
        <begin position="5"/>
        <end position="111"/>
    </location>
</feature>
<dbReference type="PANTHER" id="PTHR46648:SF1">
    <property type="entry name" value="ADENOSINE 5'-MONOPHOSPHORAMIDASE HNT1"/>
    <property type="match status" value="1"/>
</dbReference>
<dbReference type="InterPro" id="IPR011146">
    <property type="entry name" value="HIT-like"/>
</dbReference>
<feature type="short sequence motif" description="Histidine triad motif" evidence="1">
    <location>
        <begin position="96"/>
        <end position="100"/>
    </location>
</feature>
<dbReference type="SUPFAM" id="SSF54197">
    <property type="entry name" value="HIT-like"/>
    <property type="match status" value="1"/>
</dbReference>
<dbReference type="PANTHER" id="PTHR46648">
    <property type="entry name" value="HIT FAMILY PROTEIN 1"/>
    <property type="match status" value="1"/>
</dbReference>
<protein>
    <submittedName>
        <fullName evidence="3">Histidine triad (HIT) protein</fullName>
    </submittedName>
</protein>
<dbReference type="InterPro" id="IPR036265">
    <property type="entry name" value="HIT-like_sf"/>
</dbReference>
<gene>
    <name evidence="3" type="ORF">G1C96_1371</name>
</gene>
<dbReference type="Gene3D" id="3.30.428.10">
    <property type="entry name" value="HIT-like"/>
    <property type="match status" value="1"/>
</dbReference>
<dbReference type="EMBL" id="JAAIIH010000010">
    <property type="protein sequence ID" value="NMN00792.1"/>
    <property type="molecule type" value="Genomic_DNA"/>
</dbReference>
<accession>A0A7Y0F2G7</accession>